<feature type="transmembrane region" description="Helical" evidence="6">
    <location>
        <begin position="105"/>
        <end position="124"/>
    </location>
</feature>
<dbReference type="InterPro" id="IPR007016">
    <property type="entry name" value="O-antigen_ligase-rel_domated"/>
</dbReference>
<dbReference type="AlphaFoldDB" id="A0A3G2UQT6"/>
<dbReference type="Pfam" id="PF04932">
    <property type="entry name" value="Wzy_C"/>
    <property type="match status" value="1"/>
</dbReference>
<keyword evidence="4 6" id="KW-0472">Membrane</keyword>
<dbReference type="PANTHER" id="PTHR37422">
    <property type="entry name" value="TEICHURONIC ACID BIOSYNTHESIS PROTEIN TUAE"/>
    <property type="match status" value="1"/>
</dbReference>
<dbReference type="InterPro" id="IPR051533">
    <property type="entry name" value="WaaL-like"/>
</dbReference>
<gene>
    <name evidence="8" type="ORF">EBF16_10045</name>
</gene>
<feature type="transmembrane region" description="Helical" evidence="6">
    <location>
        <begin position="73"/>
        <end position="93"/>
    </location>
</feature>
<dbReference type="EMBL" id="CP033230">
    <property type="protein sequence ID" value="AYO77205.1"/>
    <property type="molecule type" value="Genomic_DNA"/>
</dbReference>
<evidence type="ECO:0000256" key="5">
    <source>
        <dbReference type="SAM" id="MobiDB-lite"/>
    </source>
</evidence>
<protein>
    <submittedName>
        <fullName evidence="8">O-antigen ligase family protein</fullName>
    </submittedName>
</protein>
<keyword evidence="2 6" id="KW-0812">Transmembrane</keyword>
<proteinExistence type="predicted"/>
<feature type="transmembrane region" description="Helical" evidence="6">
    <location>
        <begin position="424"/>
        <end position="443"/>
    </location>
</feature>
<keyword evidence="8" id="KW-0436">Ligase</keyword>
<evidence type="ECO:0000313" key="9">
    <source>
        <dbReference type="Proteomes" id="UP000280708"/>
    </source>
</evidence>
<evidence type="ECO:0000256" key="1">
    <source>
        <dbReference type="ARBA" id="ARBA00004141"/>
    </source>
</evidence>
<keyword evidence="3 6" id="KW-1133">Transmembrane helix</keyword>
<comment type="subcellular location">
    <subcellularLocation>
        <location evidence="1">Membrane</location>
        <topology evidence="1">Multi-pass membrane protein</topology>
    </subcellularLocation>
</comment>
<feature type="transmembrane region" description="Helical" evidence="6">
    <location>
        <begin position="273"/>
        <end position="293"/>
    </location>
</feature>
<evidence type="ECO:0000313" key="8">
    <source>
        <dbReference type="EMBL" id="AYO77205.1"/>
    </source>
</evidence>
<feature type="transmembrane region" description="Helical" evidence="6">
    <location>
        <begin position="226"/>
        <end position="244"/>
    </location>
</feature>
<feature type="transmembrane region" description="Helical" evidence="6">
    <location>
        <begin position="130"/>
        <end position="147"/>
    </location>
</feature>
<evidence type="ECO:0000256" key="3">
    <source>
        <dbReference type="ARBA" id="ARBA00022989"/>
    </source>
</evidence>
<evidence type="ECO:0000256" key="4">
    <source>
        <dbReference type="ARBA" id="ARBA00023136"/>
    </source>
</evidence>
<feature type="region of interest" description="Disordered" evidence="5">
    <location>
        <begin position="465"/>
        <end position="505"/>
    </location>
</feature>
<accession>A0A3G2UQT6</accession>
<dbReference type="GO" id="GO:0016020">
    <property type="term" value="C:membrane"/>
    <property type="evidence" value="ECO:0007669"/>
    <property type="project" value="UniProtKB-SubCell"/>
</dbReference>
<feature type="transmembrane region" description="Helical" evidence="6">
    <location>
        <begin position="250"/>
        <end position="266"/>
    </location>
</feature>
<reference evidence="8 9" key="1">
    <citation type="submission" date="2018-10" db="EMBL/GenBank/DDBJ databases">
        <title>Characterization and genome analysis of a novel bacterium Sphingobium yanoikuyae SJTF8 capable of degrading PAHs.</title>
        <authorList>
            <person name="Yin C."/>
            <person name="Xiong W."/>
            <person name="Liang R."/>
        </authorList>
    </citation>
    <scope>NUCLEOTIDE SEQUENCE [LARGE SCALE GENOMIC DNA]</scope>
    <source>
        <strain evidence="8 9">SJTF8</strain>
    </source>
</reference>
<feature type="transmembrane region" description="Helical" evidence="6">
    <location>
        <begin position="363"/>
        <end position="388"/>
    </location>
</feature>
<sequence length="505" mass="54165">MNERASLMAPGVAGSRSRPSNAIAGWLGANARQRMAAAMVALVGLMLVSMVTVSFQGVDAAAESEQGDVVRQILLGGLFIVFLLVAGPTPPALGSGSRRAGGLPLPFSMIIFLGYCLISVSWAIAPLVSLRRLGLTVIVIWMIFRAVGELGYGRTVKLIRWTLLGVMVANFISLLIPGVGLQPDTPGGDPGVVGDWRGLQPHKNIGGAVCAFTMIFFLFDRRSISTYILVPVLMACALFLYFSHSKTSEGVLLVALLSGWLIRPYSADYRALLAPALVIGAGLALQLGTLYLGDLSVMMADPSALSGRSQIWPLLLTYASEHPLKGAGFGSFWQIGDDSPIYSFTDGWIAQYAGHGHNGFLDLLVTLGVPGLLLGVLALIVWPLMRLLLSLSIPKGRRSLLLALLIFCIGHNVTETSLMDRAAVVQIFLVLAIALIFEQSSLSDGAHHRLKRRWLAITRRRSRSDMVGSGRTGPGKTAVPRRAGGHMTMRPPARTDGRSRAHARK</sequence>
<feature type="domain" description="O-antigen ligase-related" evidence="7">
    <location>
        <begin position="233"/>
        <end position="374"/>
    </location>
</feature>
<evidence type="ECO:0000256" key="2">
    <source>
        <dbReference type="ARBA" id="ARBA00022692"/>
    </source>
</evidence>
<evidence type="ECO:0000259" key="7">
    <source>
        <dbReference type="Pfam" id="PF04932"/>
    </source>
</evidence>
<dbReference type="PANTHER" id="PTHR37422:SF13">
    <property type="entry name" value="LIPOPOLYSACCHARIDE BIOSYNTHESIS PROTEIN PA4999-RELATED"/>
    <property type="match status" value="1"/>
</dbReference>
<organism evidence="8 9">
    <name type="scientific">Sphingobium yanoikuyae</name>
    <name type="common">Sphingomonas yanoikuyae</name>
    <dbReference type="NCBI Taxonomy" id="13690"/>
    <lineage>
        <taxon>Bacteria</taxon>
        <taxon>Pseudomonadati</taxon>
        <taxon>Pseudomonadota</taxon>
        <taxon>Alphaproteobacteria</taxon>
        <taxon>Sphingomonadales</taxon>
        <taxon>Sphingomonadaceae</taxon>
        <taxon>Sphingobium</taxon>
    </lineage>
</organism>
<feature type="transmembrane region" description="Helical" evidence="6">
    <location>
        <begin position="35"/>
        <end position="53"/>
    </location>
</feature>
<dbReference type="Proteomes" id="UP000280708">
    <property type="component" value="Chromosome"/>
</dbReference>
<dbReference type="GO" id="GO:0016874">
    <property type="term" value="F:ligase activity"/>
    <property type="evidence" value="ECO:0007669"/>
    <property type="project" value="UniProtKB-KW"/>
</dbReference>
<dbReference type="RefSeq" id="WP_122129652.1">
    <property type="nucleotide sequence ID" value="NZ_JAWJUJ010000023.1"/>
</dbReference>
<feature type="transmembrane region" description="Helical" evidence="6">
    <location>
        <begin position="159"/>
        <end position="181"/>
    </location>
</feature>
<evidence type="ECO:0000256" key="6">
    <source>
        <dbReference type="SAM" id="Phobius"/>
    </source>
</evidence>
<name>A0A3G2UQT6_SPHYA</name>